<reference evidence="1 2" key="1">
    <citation type="journal article" date="2023" name="Microbiol. Resour. Announc.">
        <title>Complete Genome Sequence of Imperialibacter roseus strain P4T.</title>
        <authorList>
            <person name="Tizabi D.R."/>
            <person name="Bachvaroff T."/>
            <person name="Hill R.T."/>
        </authorList>
    </citation>
    <scope>NUCLEOTIDE SEQUENCE [LARGE SCALE GENOMIC DNA]</scope>
    <source>
        <strain evidence="1 2">P4T</strain>
    </source>
</reference>
<dbReference type="PROSITE" id="PS51257">
    <property type="entry name" value="PROKAR_LIPOPROTEIN"/>
    <property type="match status" value="1"/>
</dbReference>
<accession>A0ABZ0IV41</accession>
<name>A0ABZ0IV41_9BACT</name>
<dbReference type="Proteomes" id="UP001302349">
    <property type="component" value="Chromosome"/>
</dbReference>
<dbReference type="RefSeq" id="WP_317490886.1">
    <property type="nucleotide sequence ID" value="NZ_CP136051.1"/>
</dbReference>
<evidence type="ECO:0000313" key="1">
    <source>
        <dbReference type="EMBL" id="WOK08243.1"/>
    </source>
</evidence>
<gene>
    <name evidence="1" type="ORF">RT717_06285</name>
</gene>
<evidence type="ECO:0000313" key="2">
    <source>
        <dbReference type="Proteomes" id="UP001302349"/>
    </source>
</evidence>
<keyword evidence="2" id="KW-1185">Reference proteome</keyword>
<evidence type="ECO:0008006" key="3">
    <source>
        <dbReference type="Google" id="ProtNLM"/>
    </source>
</evidence>
<sequence>MRAFGVLVILYAFMFSGCGQEEGINPAEESLDFFVDAKLTGEFPYAFSGDNVVFHRHYVREDDKSIADDEYSEDFFVELENPGESFEYTGDELKNLKTLFLYYCYCGYTSDVALKEGSIKGTKKSARKYELDVDVTYEYYHIDQASKDTIDTYTRQVKYKGVHQQDAVPSGMSGAN</sequence>
<protein>
    <recommendedName>
        <fullName evidence="3">Lipoprotein</fullName>
    </recommendedName>
</protein>
<dbReference type="EMBL" id="CP136051">
    <property type="protein sequence ID" value="WOK08243.1"/>
    <property type="molecule type" value="Genomic_DNA"/>
</dbReference>
<organism evidence="1 2">
    <name type="scientific">Imperialibacter roseus</name>
    <dbReference type="NCBI Taxonomy" id="1324217"/>
    <lineage>
        <taxon>Bacteria</taxon>
        <taxon>Pseudomonadati</taxon>
        <taxon>Bacteroidota</taxon>
        <taxon>Cytophagia</taxon>
        <taxon>Cytophagales</taxon>
        <taxon>Flammeovirgaceae</taxon>
        <taxon>Imperialibacter</taxon>
    </lineage>
</organism>
<proteinExistence type="predicted"/>